<dbReference type="PROSITE" id="PS51186">
    <property type="entry name" value="GNAT"/>
    <property type="match status" value="1"/>
</dbReference>
<dbReference type="GO" id="GO:0005737">
    <property type="term" value="C:cytoplasm"/>
    <property type="evidence" value="ECO:0007669"/>
    <property type="project" value="TreeGrafter"/>
</dbReference>
<name>A0A9W6ILA1_9PROT</name>
<accession>A0A9W6ILA1</accession>
<dbReference type="GO" id="GO:0016747">
    <property type="term" value="F:acyltransferase activity, transferring groups other than amino-acyl groups"/>
    <property type="evidence" value="ECO:0007669"/>
    <property type="project" value="InterPro"/>
</dbReference>
<dbReference type="Gene3D" id="3.40.630.30">
    <property type="match status" value="1"/>
</dbReference>
<evidence type="ECO:0000259" key="3">
    <source>
        <dbReference type="PROSITE" id="PS51186"/>
    </source>
</evidence>
<dbReference type="Gene3D" id="3.30.470.20">
    <property type="entry name" value="ATP-grasp fold, B domain"/>
    <property type="match status" value="2"/>
</dbReference>
<keyword evidence="1" id="KW-0067">ATP-binding</keyword>
<dbReference type="Pfam" id="PF00583">
    <property type="entry name" value="Acetyltransf_1"/>
    <property type="match status" value="1"/>
</dbReference>
<organism evidence="4 5">
    <name type="scientific">Maricaulis virginensis</name>
    <dbReference type="NCBI Taxonomy" id="144022"/>
    <lineage>
        <taxon>Bacteria</taxon>
        <taxon>Pseudomonadati</taxon>
        <taxon>Pseudomonadota</taxon>
        <taxon>Alphaproteobacteria</taxon>
        <taxon>Maricaulales</taxon>
        <taxon>Maricaulaceae</taxon>
        <taxon>Maricaulis</taxon>
    </lineage>
</organism>
<dbReference type="Gene3D" id="3.30.1490.20">
    <property type="entry name" value="ATP-grasp fold, A domain"/>
    <property type="match status" value="1"/>
</dbReference>
<evidence type="ECO:0000313" key="5">
    <source>
        <dbReference type="Proteomes" id="UP001143486"/>
    </source>
</evidence>
<proteinExistence type="predicted"/>
<dbReference type="GO" id="GO:0005524">
    <property type="term" value="F:ATP binding"/>
    <property type="evidence" value="ECO:0007669"/>
    <property type="project" value="UniProtKB-UniRule"/>
</dbReference>
<dbReference type="EMBL" id="BSFE01000002">
    <property type="protein sequence ID" value="GLK51185.1"/>
    <property type="molecule type" value="Genomic_DNA"/>
</dbReference>
<evidence type="ECO:0000259" key="2">
    <source>
        <dbReference type="PROSITE" id="PS50975"/>
    </source>
</evidence>
<dbReference type="SUPFAM" id="SSF55729">
    <property type="entry name" value="Acyl-CoA N-acyltransferases (Nat)"/>
    <property type="match status" value="1"/>
</dbReference>
<protein>
    <submittedName>
        <fullName evidence="4">Glutathione synthase</fullName>
    </submittedName>
</protein>
<reference evidence="4" key="1">
    <citation type="journal article" date="2014" name="Int. J. Syst. Evol. Microbiol.">
        <title>Complete genome sequence of Corynebacterium casei LMG S-19264T (=DSM 44701T), isolated from a smear-ripened cheese.</title>
        <authorList>
            <consortium name="US DOE Joint Genome Institute (JGI-PGF)"/>
            <person name="Walter F."/>
            <person name="Albersmeier A."/>
            <person name="Kalinowski J."/>
            <person name="Ruckert C."/>
        </authorList>
    </citation>
    <scope>NUCLEOTIDE SEQUENCE</scope>
    <source>
        <strain evidence="4">VKM B-1513</strain>
    </source>
</reference>
<gene>
    <name evidence="4" type="ORF">GCM10017621_06930</name>
</gene>
<dbReference type="SUPFAM" id="SSF56059">
    <property type="entry name" value="Glutathione synthetase ATP-binding domain-like"/>
    <property type="match status" value="1"/>
</dbReference>
<dbReference type="InterPro" id="IPR000182">
    <property type="entry name" value="GNAT_dom"/>
</dbReference>
<dbReference type="PROSITE" id="PS50975">
    <property type="entry name" value="ATP_GRASP"/>
    <property type="match status" value="1"/>
</dbReference>
<keyword evidence="5" id="KW-1185">Reference proteome</keyword>
<sequence length="601" mass="65611">MTRPGTRQPAGAISHRLRRKREQALLPADEAIPNAEGEGEAIVSDAAIDCGWGQLLFAHTFRDQNTLIDRLLAEKPDRRDIAFYVRDPHVLLALAPQEIFLDPSHTYRLELPTYRDAGDPPRGFQVRRMATRPDADAVNRIYAACGMVSVDPEFFWQHRDSREIVYFVAIDEASGEIIGSVTGIDHARLFNDPECGASLWCLAVDPRANHAKVGEALTRHLIAHFSARGSRHVDLSVIHDNESAIRLYERLGFERTPFFTVKRKNPINEKLFTGGKSLEDGLNPYAEIIVAEARRRGIAVDVLDAEGGFFRLTFGGQSVVCRESLTERTSAIAMSRCDDKAVTRRLMTEIGLEVAEAVDGGDADAAQALLARAGSVVVKPARGEQGRGVAVDIRDGDSLDAAIANARNYCPDVLVETCVSGDDLRVIVIDRAVVAAALRKRPVVAGDGRKTVRELVEGLSRRRAAATGGEARIPLDAETGRCIAAAGYGWDDVLPSGETLEVRLTANLHTGGTLHDVTDLLHPQIVEASIAAAKALDIPVVGLDFIVKAPVLDEFVFIEANERPGLANHEPQPVVERFLDLLFPRSARIDNLRPGADRVRA</sequence>
<dbReference type="Proteomes" id="UP001143486">
    <property type="component" value="Unassembled WGS sequence"/>
</dbReference>
<evidence type="ECO:0000313" key="4">
    <source>
        <dbReference type="EMBL" id="GLK51185.1"/>
    </source>
</evidence>
<keyword evidence="1" id="KW-0547">Nucleotide-binding</keyword>
<dbReference type="PANTHER" id="PTHR21621">
    <property type="entry name" value="RIBOSOMAL PROTEIN S6 MODIFICATION PROTEIN"/>
    <property type="match status" value="1"/>
</dbReference>
<dbReference type="InterPro" id="IPR013815">
    <property type="entry name" value="ATP_grasp_subdomain_1"/>
</dbReference>
<dbReference type="InterPro" id="IPR011761">
    <property type="entry name" value="ATP-grasp"/>
</dbReference>
<dbReference type="AlphaFoldDB" id="A0A9W6ILA1"/>
<feature type="domain" description="N-acetyltransferase" evidence="3">
    <location>
        <begin position="124"/>
        <end position="274"/>
    </location>
</feature>
<dbReference type="InterPro" id="IPR017534">
    <property type="entry name" value="GNAT-acetyltransferase"/>
</dbReference>
<dbReference type="RefSeq" id="WP_271185577.1">
    <property type="nucleotide sequence ID" value="NZ_BSFE01000002.1"/>
</dbReference>
<feature type="domain" description="ATP-grasp" evidence="2">
    <location>
        <begin position="344"/>
        <end position="587"/>
    </location>
</feature>
<dbReference type="GO" id="GO:0009432">
    <property type="term" value="P:SOS response"/>
    <property type="evidence" value="ECO:0007669"/>
    <property type="project" value="TreeGrafter"/>
</dbReference>
<evidence type="ECO:0000256" key="1">
    <source>
        <dbReference type="PROSITE-ProRule" id="PRU00409"/>
    </source>
</evidence>
<dbReference type="InterPro" id="IPR016181">
    <property type="entry name" value="Acyl_CoA_acyltransferase"/>
</dbReference>
<dbReference type="GO" id="GO:0018169">
    <property type="term" value="F:ribosomal S6-glutamic acid ligase activity"/>
    <property type="evidence" value="ECO:0007669"/>
    <property type="project" value="TreeGrafter"/>
</dbReference>
<dbReference type="PANTHER" id="PTHR21621:SF0">
    <property type="entry name" value="BETA-CITRYLGLUTAMATE SYNTHASE B-RELATED"/>
    <property type="match status" value="1"/>
</dbReference>
<dbReference type="GO" id="GO:0046872">
    <property type="term" value="F:metal ion binding"/>
    <property type="evidence" value="ECO:0007669"/>
    <property type="project" value="InterPro"/>
</dbReference>
<reference evidence="4" key="2">
    <citation type="submission" date="2023-01" db="EMBL/GenBank/DDBJ databases">
        <authorList>
            <person name="Sun Q."/>
            <person name="Evtushenko L."/>
        </authorList>
    </citation>
    <scope>NUCLEOTIDE SEQUENCE</scope>
    <source>
        <strain evidence="4">VKM B-1513</strain>
    </source>
</reference>
<comment type="caution">
    <text evidence="4">The sequence shown here is derived from an EMBL/GenBank/DDBJ whole genome shotgun (WGS) entry which is preliminary data.</text>
</comment>
<dbReference type="NCBIfam" id="TIGR03103">
    <property type="entry name" value="trio_acet_GNAT"/>
    <property type="match status" value="1"/>
</dbReference>